<dbReference type="SMART" id="SM00465">
    <property type="entry name" value="GIYc"/>
    <property type="match status" value="1"/>
</dbReference>
<dbReference type="InterPro" id="IPR035901">
    <property type="entry name" value="GIY-YIG_endonuc_sf"/>
</dbReference>
<dbReference type="PROSITE" id="PS50164">
    <property type="entry name" value="GIY_YIG"/>
    <property type="match status" value="1"/>
</dbReference>
<dbReference type="Pfam" id="PF01541">
    <property type="entry name" value="GIY-YIG"/>
    <property type="match status" value="1"/>
</dbReference>
<gene>
    <name evidence="3" type="ORF">AA309_15725</name>
</gene>
<dbReference type="OrthoDB" id="287318at2"/>
<dbReference type="EMBL" id="LCYG01000039">
    <property type="protein sequence ID" value="KLK92203.1"/>
    <property type="molecule type" value="Genomic_DNA"/>
</dbReference>
<accession>A0A0H1RAH2</accession>
<dbReference type="InterPro" id="IPR000305">
    <property type="entry name" value="GIY-YIG_endonuc"/>
</dbReference>
<protein>
    <submittedName>
        <fullName evidence="3">GIY-YIG nuclease</fullName>
    </submittedName>
</protein>
<organism evidence="3 4">
    <name type="scientific">Microvirga vignae</name>
    <dbReference type="NCBI Taxonomy" id="1225564"/>
    <lineage>
        <taxon>Bacteria</taxon>
        <taxon>Pseudomonadati</taxon>
        <taxon>Pseudomonadota</taxon>
        <taxon>Alphaproteobacteria</taxon>
        <taxon>Hyphomicrobiales</taxon>
        <taxon>Methylobacteriaceae</taxon>
        <taxon>Microvirga</taxon>
    </lineage>
</organism>
<dbReference type="InterPro" id="IPR050190">
    <property type="entry name" value="UPF0213_domain"/>
</dbReference>
<dbReference type="Proteomes" id="UP000035489">
    <property type="component" value="Unassembled WGS sequence"/>
</dbReference>
<reference evidence="3 4" key="1">
    <citation type="submission" date="2015-05" db="EMBL/GenBank/DDBJ databases">
        <title>Draft genome sequence of Microvirga vignae strain BR3299, a novel nitrogen fixing bacteria isolated from Brazil semi-aired region.</title>
        <authorList>
            <person name="Zilli J.E."/>
            <person name="Passos S.R."/>
            <person name="Leite J."/>
            <person name="Baldani J.I."/>
            <person name="Xavier G.R."/>
            <person name="Rumjaneck N.G."/>
            <person name="Simoes-Araujo J.L."/>
        </authorList>
    </citation>
    <scope>NUCLEOTIDE SEQUENCE [LARGE SCALE GENOMIC DNA]</scope>
    <source>
        <strain evidence="3 4">BR3299</strain>
    </source>
</reference>
<dbReference type="PANTHER" id="PTHR34477:SF5">
    <property type="entry name" value="BSL5627 PROTEIN"/>
    <property type="match status" value="1"/>
</dbReference>
<comment type="caution">
    <text evidence="3">The sequence shown here is derived from an EMBL/GenBank/DDBJ whole genome shotgun (WGS) entry which is preliminary data.</text>
</comment>
<keyword evidence="4" id="KW-1185">Reference proteome</keyword>
<evidence type="ECO:0000313" key="4">
    <source>
        <dbReference type="Proteomes" id="UP000035489"/>
    </source>
</evidence>
<dbReference type="SUPFAM" id="SSF82771">
    <property type="entry name" value="GIY-YIG endonuclease"/>
    <property type="match status" value="1"/>
</dbReference>
<name>A0A0H1RAH2_9HYPH</name>
<sequence>MTYHVYMLASRRHGTLYIGVTNDLARRMSEHRSKGDPGFTAQYDVTRLVWYESYARIAEAIAREKALKKWRRDWKIRLSEEMNPEWEDLYLALNQ</sequence>
<evidence type="ECO:0000313" key="3">
    <source>
        <dbReference type="EMBL" id="KLK92203.1"/>
    </source>
</evidence>
<evidence type="ECO:0000256" key="1">
    <source>
        <dbReference type="ARBA" id="ARBA00007435"/>
    </source>
</evidence>
<dbReference type="PATRIC" id="fig|1225564.3.peg.4050"/>
<dbReference type="CDD" id="cd10448">
    <property type="entry name" value="GIY-YIG_unchar_3"/>
    <property type="match status" value="1"/>
</dbReference>
<dbReference type="STRING" id="1225564.AA309_15725"/>
<dbReference type="Gene3D" id="3.40.1440.10">
    <property type="entry name" value="GIY-YIG endonuclease"/>
    <property type="match status" value="1"/>
</dbReference>
<dbReference type="AlphaFoldDB" id="A0A0H1RAH2"/>
<comment type="similarity">
    <text evidence="1">Belongs to the UPF0213 family.</text>
</comment>
<evidence type="ECO:0000259" key="2">
    <source>
        <dbReference type="PROSITE" id="PS50164"/>
    </source>
</evidence>
<dbReference type="PANTHER" id="PTHR34477">
    <property type="entry name" value="UPF0213 PROTEIN YHBQ"/>
    <property type="match status" value="1"/>
</dbReference>
<proteinExistence type="inferred from homology"/>
<dbReference type="RefSeq" id="WP_047189977.1">
    <property type="nucleotide sequence ID" value="NZ_LCYG01000039.1"/>
</dbReference>
<feature type="domain" description="GIY-YIG" evidence="2">
    <location>
        <begin position="1"/>
        <end position="77"/>
    </location>
</feature>